<dbReference type="PANTHER" id="PTHR47661:SF3">
    <property type="entry name" value="PROTEIN CONTAINING PDZ DOMAIN, A K-BOX DOMAIN, AND A TPR REGION"/>
    <property type="match status" value="1"/>
</dbReference>
<dbReference type="EMBL" id="CM007390">
    <property type="protein sequence ID" value="ONK56811.1"/>
    <property type="molecule type" value="Genomic_DNA"/>
</dbReference>
<proteinExistence type="predicted"/>
<organism evidence="2 3">
    <name type="scientific">Asparagus officinalis</name>
    <name type="common">Garden asparagus</name>
    <dbReference type="NCBI Taxonomy" id="4686"/>
    <lineage>
        <taxon>Eukaryota</taxon>
        <taxon>Viridiplantae</taxon>
        <taxon>Streptophyta</taxon>
        <taxon>Embryophyta</taxon>
        <taxon>Tracheophyta</taxon>
        <taxon>Spermatophyta</taxon>
        <taxon>Magnoliopsida</taxon>
        <taxon>Liliopsida</taxon>
        <taxon>Asparagales</taxon>
        <taxon>Asparagaceae</taxon>
        <taxon>Asparagoideae</taxon>
        <taxon>Asparagus</taxon>
    </lineage>
</organism>
<protein>
    <recommendedName>
        <fullName evidence="4">PDZ domain-containing protein</fullName>
    </recommendedName>
</protein>
<dbReference type="Gene3D" id="2.30.42.10">
    <property type="match status" value="1"/>
</dbReference>
<feature type="compositionally biased region" description="Gly residues" evidence="1">
    <location>
        <begin position="60"/>
        <end position="69"/>
    </location>
</feature>
<gene>
    <name evidence="2" type="ORF">A4U43_C10F13250</name>
</gene>
<dbReference type="InterPro" id="IPR036034">
    <property type="entry name" value="PDZ_sf"/>
</dbReference>
<dbReference type="Gramene" id="ONK56811">
    <property type="protein sequence ID" value="ONK56811"/>
    <property type="gene ID" value="A4U43_C10F13250"/>
</dbReference>
<dbReference type="AlphaFoldDB" id="A0A5P1E2F3"/>
<evidence type="ECO:0000313" key="2">
    <source>
        <dbReference type="EMBL" id="ONK56811.1"/>
    </source>
</evidence>
<dbReference type="SUPFAM" id="SSF50156">
    <property type="entry name" value="PDZ domain-like"/>
    <property type="match status" value="1"/>
</dbReference>
<dbReference type="Proteomes" id="UP000243459">
    <property type="component" value="Chromosome 10"/>
</dbReference>
<sequence length="125" mass="13094">MLMSSSPKIQPITKQNHSLISFSAKGSLAFVSSIQLSKRWEFVARASSATDSESSKSEGEGGGGGGGGGRELKFEEYEVEIEKPYGLKFAKGRDGSTYIDAIFPGGAADKAGVFSVGDKSNCCQA</sequence>
<evidence type="ECO:0000313" key="3">
    <source>
        <dbReference type="Proteomes" id="UP000243459"/>
    </source>
</evidence>
<feature type="region of interest" description="Disordered" evidence="1">
    <location>
        <begin position="47"/>
        <end position="71"/>
    </location>
</feature>
<reference evidence="3" key="1">
    <citation type="journal article" date="2017" name="Nat. Commun.">
        <title>The asparagus genome sheds light on the origin and evolution of a young Y chromosome.</title>
        <authorList>
            <person name="Harkess A."/>
            <person name="Zhou J."/>
            <person name="Xu C."/>
            <person name="Bowers J.E."/>
            <person name="Van der Hulst R."/>
            <person name="Ayyampalayam S."/>
            <person name="Mercati F."/>
            <person name="Riccardi P."/>
            <person name="McKain M.R."/>
            <person name="Kakrana A."/>
            <person name="Tang H."/>
            <person name="Ray J."/>
            <person name="Groenendijk J."/>
            <person name="Arikit S."/>
            <person name="Mathioni S.M."/>
            <person name="Nakano M."/>
            <person name="Shan H."/>
            <person name="Telgmann-Rauber A."/>
            <person name="Kanno A."/>
            <person name="Yue Z."/>
            <person name="Chen H."/>
            <person name="Li W."/>
            <person name="Chen Y."/>
            <person name="Xu X."/>
            <person name="Zhang Y."/>
            <person name="Luo S."/>
            <person name="Chen H."/>
            <person name="Gao J."/>
            <person name="Mao Z."/>
            <person name="Pires J.C."/>
            <person name="Luo M."/>
            <person name="Kudrna D."/>
            <person name="Wing R.A."/>
            <person name="Meyers B.C."/>
            <person name="Yi K."/>
            <person name="Kong H."/>
            <person name="Lavrijsen P."/>
            <person name="Sunseri F."/>
            <person name="Falavigna A."/>
            <person name="Ye Y."/>
            <person name="Leebens-Mack J.H."/>
            <person name="Chen G."/>
        </authorList>
    </citation>
    <scope>NUCLEOTIDE SEQUENCE [LARGE SCALE GENOMIC DNA]</scope>
    <source>
        <strain evidence="3">cv. DH0086</strain>
    </source>
</reference>
<accession>A0A5P1E2F3</accession>
<dbReference type="PANTHER" id="PTHR47661">
    <property type="entry name" value="PHOSPHOGLUCAN PHOSPHATASE LSF1, CHLOROPLASTIC"/>
    <property type="match status" value="1"/>
</dbReference>
<dbReference type="CDD" id="cd00136">
    <property type="entry name" value="PDZ_canonical"/>
    <property type="match status" value="1"/>
</dbReference>
<name>A0A5P1E2F3_ASPOF</name>
<evidence type="ECO:0000256" key="1">
    <source>
        <dbReference type="SAM" id="MobiDB-lite"/>
    </source>
</evidence>
<keyword evidence="3" id="KW-1185">Reference proteome</keyword>
<evidence type="ECO:0008006" key="4">
    <source>
        <dbReference type="Google" id="ProtNLM"/>
    </source>
</evidence>